<feature type="compositionally biased region" description="Low complexity" evidence="1">
    <location>
        <begin position="58"/>
        <end position="67"/>
    </location>
</feature>
<feature type="region of interest" description="Disordered" evidence="1">
    <location>
        <begin position="41"/>
        <end position="69"/>
    </location>
</feature>
<evidence type="ECO:0000313" key="3">
    <source>
        <dbReference type="Proteomes" id="UP001385951"/>
    </source>
</evidence>
<evidence type="ECO:0000313" key="2">
    <source>
        <dbReference type="EMBL" id="KAK7691703.1"/>
    </source>
</evidence>
<dbReference type="AlphaFoldDB" id="A0AAW0GDV7"/>
<evidence type="ECO:0000256" key="1">
    <source>
        <dbReference type="SAM" id="MobiDB-lite"/>
    </source>
</evidence>
<name>A0AAW0GDV7_9APHY</name>
<keyword evidence="3" id="KW-1185">Reference proteome</keyword>
<gene>
    <name evidence="2" type="ORF">QCA50_005103</name>
</gene>
<organism evidence="2 3">
    <name type="scientific">Cerrena zonata</name>
    <dbReference type="NCBI Taxonomy" id="2478898"/>
    <lineage>
        <taxon>Eukaryota</taxon>
        <taxon>Fungi</taxon>
        <taxon>Dikarya</taxon>
        <taxon>Basidiomycota</taxon>
        <taxon>Agaricomycotina</taxon>
        <taxon>Agaricomycetes</taxon>
        <taxon>Polyporales</taxon>
        <taxon>Cerrenaceae</taxon>
        <taxon>Cerrena</taxon>
    </lineage>
</organism>
<protein>
    <submittedName>
        <fullName evidence="2">Uncharacterized protein</fullName>
    </submittedName>
</protein>
<reference evidence="2 3" key="1">
    <citation type="submission" date="2022-09" db="EMBL/GenBank/DDBJ databases">
        <authorList>
            <person name="Palmer J.M."/>
        </authorList>
    </citation>
    <scope>NUCLEOTIDE SEQUENCE [LARGE SCALE GENOMIC DNA]</scope>
    <source>
        <strain evidence="2 3">DSM 7382</strain>
    </source>
</reference>
<sequence>MSLPFYITKLDNPAEAVLGYEWNIRHNPLIDWISGHIDFSRSPTAPSASTPPAPPTSDPTVPTSLPDDAPKPSVSLVNAVAFARACKLPGSTQFCLHL</sequence>
<accession>A0AAW0GDV7</accession>
<proteinExistence type="predicted"/>
<dbReference type="EMBL" id="JASBNA010000005">
    <property type="protein sequence ID" value="KAK7691703.1"/>
    <property type="molecule type" value="Genomic_DNA"/>
</dbReference>
<dbReference type="Proteomes" id="UP001385951">
    <property type="component" value="Unassembled WGS sequence"/>
</dbReference>
<comment type="caution">
    <text evidence="2">The sequence shown here is derived from an EMBL/GenBank/DDBJ whole genome shotgun (WGS) entry which is preliminary data.</text>
</comment>